<dbReference type="Proteomes" id="UP001283361">
    <property type="component" value="Unassembled WGS sequence"/>
</dbReference>
<evidence type="ECO:0000313" key="2">
    <source>
        <dbReference type="EMBL" id="KAK3705757.1"/>
    </source>
</evidence>
<feature type="compositionally biased region" description="Acidic residues" evidence="1">
    <location>
        <begin position="1029"/>
        <end position="1042"/>
    </location>
</feature>
<feature type="compositionally biased region" description="Polar residues" evidence="1">
    <location>
        <begin position="1051"/>
        <end position="1061"/>
    </location>
</feature>
<gene>
    <name evidence="2" type="ORF">RRG08_061499</name>
</gene>
<comment type="caution">
    <text evidence="2">The sequence shown here is derived from an EMBL/GenBank/DDBJ whole genome shotgun (WGS) entry which is preliminary data.</text>
</comment>
<proteinExistence type="predicted"/>
<protein>
    <submittedName>
        <fullName evidence="2">Uncharacterized protein</fullName>
    </submittedName>
</protein>
<name>A0AAE1CKR8_9GAST</name>
<feature type="region of interest" description="Disordered" evidence="1">
    <location>
        <begin position="1024"/>
        <end position="1061"/>
    </location>
</feature>
<sequence length="1061" mass="117372">MGIDNKPSCGFADNDREIKLTEDNCAMYSTLKFVIVVKRSDLCSMEAFEMLRKHMVAPSMVDGRINWISTEAVMPSFLMANQVRNTEYMDNVMDKMMPLAMIVSSKELDSRRLFECIYEDPGAYQKCVALCDSIPKHTAVEFGSYPKTTDASLVPSNFIEDHLADDEVAIVFMSTLDTIHMLANNDYQLAYTAVTKFEGEVSLGTGKMSTDAVRMYSGPSMNVERYDPSKPTADTMGLRTSDAIMQEYRHILRMMLKFGKGDCGTDDQTPESSDTKFESHLMSVMTDISFPKGPGSVGLSASWMELCGIINTVVTKNYPFSLEAPKDAIWTMFVNCYMGNASACNISKLTVVDRKRKELKFHVKTNNPLTNLQLTGSKDSKTMCAYVMYLLQKICVKRLSTSKPYKLRNIMSAGEKCTICESGTNCAGVWSDAFTSPSNMIKKMTNKRSASQMTISSNYNQLALTEYNNSAGILGNNSTKGANIKESHKVGPPFNEALSITMENNKGTLFVTSDMDAVRVTGAILQACDSIYQYINEERHKVDVYHRDQCKDNKLETALTDNDGGMSKLRMGMLAPALIKSSVLTTICRIAMNENCRLTEYATKPSQGFQQATAAIAGKSMGVYHASKAQDEIRLKKYNVSPCMGQTGRKTDLLADPETLIISVSDVRIKTTSKFKCLNCVLAPAGSASAQAEDHLGGMEGMIGSAPSTNRTLSDKQRNTAKDSLMRIVSRQSNDTLEKASTLIAELVNAPLVSVALSMFNAVDLVMQTWDEFMFYFVAGHLLNKYNYVPRANKYFDGINTPKFMELLGCDSVTTELGSKKFMSCGPTLVYLTSCVTAFESSESVRFVTCNILDVPNLYSFSGNELTSNKKVKGVFLPISTNGGGFSMDGNSAIVMDELVNELNKLVSMSRVDRCAYLMSNAPSLLASIRLKLDIDEQDEREVPVTTEHVYEVFSEYGLDYMLDSDKYLLEIACNLDNHEVMNKQLQLCRDEDAVTKAAAAADTSLDVSYNSLRKNLKRKMTSGAIQGIDDDDDDDEEDCDEGSGGKKQKTVNSIVDQFIE</sequence>
<dbReference type="EMBL" id="JAWDGP010007766">
    <property type="protein sequence ID" value="KAK3705757.1"/>
    <property type="molecule type" value="Genomic_DNA"/>
</dbReference>
<organism evidence="2 3">
    <name type="scientific">Elysia crispata</name>
    <name type="common">lettuce slug</name>
    <dbReference type="NCBI Taxonomy" id="231223"/>
    <lineage>
        <taxon>Eukaryota</taxon>
        <taxon>Metazoa</taxon>
        <taxon>Spiralia</taxon>
        <taxon>Lophotrochozoa</taxon>
        <taxon>Mollusca</taxon>
        <taxon>Gastropoda</taxon>
        <taxon>Heterobranchia</taxon>
        <taxon>Euthyneura</taxon>
        <taxon>Panpulmonata</taxon>
        <taxon>Sacoglossa</taxon>
        <taxon>Placobranchoidea</taxon>
        <taxon>Plakobranchidae</taxon>
        <taxon>Elysia</taxon>
    </lineage>
</organism>
<keyword evidence="3" id="KW-1185">Reference proteome</keyword>
<reference evidence="2" key="1">
    <citation type="journal article" date="2023" name="G3 (Bethesda)">
        <title>A reference genome for the long-term kleptoplast-retaining sea slug Elysia crispata morphotype clarki.</title>
        <authorList>
            <person name="Eastman K.E."/>
            <person name="Pendleton A.L."/>
            <person name="Shaikh M.A."/>
            <person name="Suttiyut T."/>
            <person name="Ogas R."/>
            <person name="Tomko P."/>
            <person name="Gavelis G."/>
            <person name="Widhalm J.R."/>
            <person name="Wisecaver J.H."/>
        </authorList>
    </citation>
    <scope>NUCLEOTIDE SEQUENCE</scope>
    <source>
        <strain evidence="2">ECLA1</strain>
    </source>
</reference>
<dbReference type="AlphaFoldDB" id="A0AAE1CKR8"/>
<evidence type="ECO:0000313" key="3">
    <source>
        <dbReference type="Proteomes" id="UP001283361"/>
    </source>
</evidence>
<evidence type="ECO:0000256" key="1">
    <source>
        <dbReference type="SAM" id="MobiDB-lite"/>
    </source>
</evidence>
<accession>A0AAE1CKR8</accession>